<keyword evidence="3" id="KW-0326">Glycosidase</keyword>
<dbReference type="SUPFAM" id="SSF51445">
    <property type="entry name" value="(Trans)glycosidases"/>
    <property type="match status" value="1"/>
</dbReference>
<dbReference type="HOGENOM" id="CLU_1234027_0_0_9"/>
<dbReference type="Gene3D" id="2.70.98.60">
    <property type="entry name" value="alpha-galactosidase from lactobacil brevis"/>
    <property type="match status" value="1"/>
</dbReference>
<reference evidence="5 6" key="1">
    <citation type="journal article" date="2015" name="J. Biotechnol.">
        <title>Complete genome sequence of Paenibacillus beijingensis 7188(T) (=DSM 24997(T)), a novel rhizobacterium from jujube garden soil.</title>
        <authorList>
            <person name="Kwak Y."/>
            <person name="Shin J.H."/>
        </authorList>
    </citation>
    <scope>NUCLEOTIDE SEQUENCE [LARGE SCALE GENOMIC DNA]</scope>
    <source>
        <strain evidence="5 6">DSM 24997</strain>
    </source>
</reference>
<accession>A0A0D5NKU5</accession>
<keyword evidence="4" id="KW-1133">Transmembrane helix</keyword>
<dbReference type="InterPro" id="IPR038417">
    <property type="entry name" value="Alpga-gal_N_sf"/>
</dbReference>
<dbReference type="KEGG" id="pbj:VN24_16635"/>
<dbReference type="CDD" id="cd14791">
    <property type="entry name" value="GH36"/>
    <property type="match status" value="1"/>
</dbReference>
<name>A0A0D5NKU5_9BACL</name>
<dbReference type="Gene3D" id="3.20.20.70">
    <property type="entry name" value="Aldolase class I"/>
    <property type="match status" value="1"/>
</dbReference>
<organism evidence="5 6">
    <name type="scientific">Paenibacillus beijingensis</name>
    <dbReference type="NCBI Taxonomy" id="1126833"/>
    <lineage>
        <taxon>Bacteria</taxon>
        <taxon>Bacillati</taxon>
        <taxon>Bacillota</taxon>
        <taxon>Bacilli</taxon>
        <taxon>Bacillales</taxon>
        <taxon>Paenibacillaceae</taxon>
        <taxon>Paenibacillus</taxon>
    </lineage>
</organism>
<keyword evidence="4" id="KW-0812">Transmembrane</keyword>
<feature type="transmembrane region" description="Helical" evidence="4">
    <location>
        <begin position="167"/>
        <end position="186"/>
    </location>
</feature>
<evidence type="ECO:0000256" key="1">
    <source>
        <dbReference type="ARBA" id="ARBA00006202"/>
    </source>
</evidence>
<dbReference type="PANTHER" id="PTHR43053:SF3">
    <property type="entry name" value="ALPHA-GALACTOSIDASE C-RELATED"/>
    <property type="match status" value="1"/>
</dbReference>
<dbReference type="Proteomes" id="UP000032633">
    <property type="component" value="Chromosome"/>
</dbReference>
<evidence type="ECO:0008006" key="7">
    <source>
        <dbReference type="Google" id="ProtNLM"/>
    </source>
</evidence>
<dbReference type="InterPro" id="IPR017853">
    <property type="entry name" value="GH"/>
</dbReference>
<dbReference type="InterPro" id="IPR013785">
    <property type="entry name" value="Aldolase_TIM"/>
</dbReference>
<dbReference type="PANTHER" id="PTHR43053">
    <property type="entry name" value="GLYCOSIDASE FAMILY 31"/>
    <property type="match status" value="1"/>
</dbReference>
<dbReference type="GO" id="GO:0004557">
    <property type="term" value="F:alpha-galactosidase activity"/>
    <property type="evidence" value="ECO:0007669"/>
    <property type="project" value="InterPro"/>
</dbReference>
<evidence type="ECO:0000256" key="3">
    <source>
        <dbReference type="ARBA" id="ARBA00023295"/>
    </source>
</evidence>
<dbReference type="PATRIC" id="fig|1126833.4.peg.3650"/>
<dbReference type="InterPro" id="IPR000111">
    <property type="entry name" value="Glyco_hydro_27/36_CS"/>
</dbReference>
<evidence type="ECO:0000256" key="2">
    <source>
        <dbReference type="ARBA" id="ARBA00022801"/>
    </source>
</evidence>
<dbReference type="PROSITE" id="PS00512">
    <property type="entry name" value="ALPHA_GALACTOSIDASE"/>
    <property type="match status" value="1"/>
</dbReference>
<dbReference type="EMBL" id="CP011058">
    <property type="protein sequence ID" value="AJY75881.1"/>
    <property type="molecule type" value="Genomic_DNA"/>
</dbReference>
<sequence>MTPFDFSWKLAPGESFQSPEAVLVRSSEGLGGMSRIYHKLYRTRLCRGAFRDSARPILINNWEATYFNFNADKIKEIAAAGADLGIELFVLDDGWFGKRDNDDSSLGDWVTDESKLPEGLGKLGEDINALDMQFGLWFEPEMVSPISELYRKHPDWCLHVIIWKVPSTTYILGILILICGMLLLIIKSKFLKRQIELIKKKNEEFNKNHESETLNKNENIEMRE</sequence>
<dbReference type="AlphaFoldDB" id="A0A0D5NKU5"/>
<dbReference type="STRING" id="1126833.VN24_16635"/>
<keyword evidence="2" id="KW-0378">Hydrolase</keyword>
<dbReference type="PRINTS" id="PR00743">
    <property type="entry name" value="GLHYDRLASE36"/>
</dbReference>
<evidence type="ECO:0000313" key="6">
    <source>
        <dbReference type="Proteomes" id="UP000032633"/>
    </source>
</evidence>
<protein>
    <recommendedName>
        <fullName evidence="7">Alpha-galactosidase</fullName>
    </recommendedName>
</protein>
<comment type="similarity">
    <text evidence="1">Belongs to the glycosyl hydrolase 36 family.</text>
</comment>
<evidence type="ECO:0000256" key="4">
    <source>
        <dbReference type="SAM" id="Phobius"/>
    </source>
</evidence>
<gene>
    <name evidence="5" type="ORF">VN24_16635</name>
</gene>
<dbReference type="InterPro" id="IPR050985">
    <property type="entry name" value="Alpha-glycosidase_related"/>
</dbReference>
<reference evidence="6" key="2">
    <citation type="submission" date="2015-03" db="EMBL/GenBank/DDBJ databases">
        <title>Genome sequence of Paenibacillus beijingensis strain DSM 24997T.</title>
        <authorList>
            <person name="Kwak Y."/>
            <person name="Shin J.-H."/>
        </authorList>
    </citation>
    <scope>NUCLEOTIDE SEQUENCE [LARGE SCALE GENOMIC DNA]</scope>
    <source>
        <strain evidence="6">DSM 24997</strain>
    </source>
</reference>
<keyword evidence="6" id="KW-1185">Reference proteome</keyword>
<keyword evidence="4" id="KW-0472">Membrane</keyword>
<proteinExistence type="inferred from homology"/>
<evidence type="ECO:0000313" key="5">
    <source>
        <dbReference type="EMBL" id="AJY75881.1"/>
    </source>
</evidence>
<dbReference type="InterPro" id="IPR002252">
    <property type="entry name" value="Glyco_hydro_36"/>
</dbReference>
<dbReference type="Pfam" id="PF02065">
    <property type="entry name" value="Melibiase"/>
    <property type="match status" value="1"/>
</dbReference>
<dbReference type="GO" id="GO:0016052">
    <property type="term" value="P:carbohydrate catabolic process"/>
    <property type="evidence" value="ECO:0007669"/>
    <property type="project" value="InterPro"/>
</dbReference>